<gene>
    <name evidence="8" type="ORF">KQI82_06115</name>
</gene>
<feature type="transmembrane region" description="Helical" evidence="7">
    <location>
        <begin position="63"/>
        <end position="84"/>
    </location>
</feature>
<evidence type="ECO:0000256" key="4">
    <source>
        <dbReference type="ARBA" id="ARBA00022692"/>
    </source>
</evidence>
<dbReference type="PANTHER" id="PTHR43549">
    <property type="entry name" value="MULTIDRUG RESISTANCE PROTEIN YPNP-RELATED"/>
    <property type="match status" value="1"/>
</dbReference>
<evidence type="ECO:0000256" key="7">
    <source>
        <dbReference type="SAM" id="Phobius"/>
    </source>
</evidence>
<dbReference type="PANTHER" id="PTHR43549:SF3">
    <property type="entry name" value="MULTIDRUG RESISTANCE PROTEIN YPNP-RELATED"/>
    <property type="match status" value="1"/>
</dbReference>
<dbReference type="InterPro" id="IPR052031">
    <property type="entry name" value="Membrane_Transporter-Flippase"/>
</dbReference>
<dbReference type="InterPro" id="IPR048279">
    <property type="entry name" value="MdtK-like"/>
</dbReference>
<dbReference type="CDD" id="cd13138">
    <property type="entry name" value="MATE_yoeA_like"/>
    <property type="match status" value="1"/>
</dbReference>
<dbReference type="RefSeq" id="WP_216631974.1">
    <property type="nucleotide sequence ID" value="NZ_JAHLQN010000001.1"/>
</dbReference>
<dbReference type="Proteomes" id="UP000787672">
    <property type="component" value="Unassembled WGS sequence"/>
</dbReference>
<feature type="transmembrane region" description="Helical" evidence="7">
    <location>
        <begin position="351"/>
        <end position="370"/>
    </location>
</feature>
<feature type="transmembrane region" description="Helical" evidence="7">
    <location>
        <begin position="417"/>
        <end position="438"/>
    </location>
</feature>
<keyword evidence="2" id="KW-0813">Transport</keyword>
<evidence type="ECO:0000256" key="6">
    <source>
        <dbReference type="ARBA" id="ARBA00023136"/>
    </source>
</evidence>
<feature type="transmembrane region" description="Helical" evidence="7">
    <location>
        <begin position="321"/>
        <end position="339"/>
    </location>
</feature>
<dbReference type="InterPro" id="IPR002528">
    <property type="entry name" value="MATE_fam"/>
</dbReference>
<keyword evidence="3" id="KW-1003">Cell membrane</keyword>
<feature type="transmembrane region" description="Helical" evidence="7">
    <location>
        <begin position="169"/>
        <end position="186"/>
    </location>
</feature>
<dbReference type="Pfam" id="PF01554">
    <property type="entry name" value="MatE"/>
    <property type="match status" value="2"/>
</dbReference>
<comment type="caution">
    <text evidence="8">The sequence shown here is derived from an EMBL/GenBank/DDBJ whole genome shotgun (WGS) entry which is preliminary data.</text>
</comment>
<evidence type="ECO:0000313" key="9">
    <source>
        <dbReference type="Proteomes" id="UP000787672"/>
    </source>
</evidence>
<feature type="transmembrane region" description="Helical" evidence="7">
    <location>
        <begin position="192"/>
        <end position="213"/>
    </location>
</feature>
<comment type="subcellular location">
    <subcellularLocation>
        <location evidence="1">Cell membrane</location>
        <topology evidence="1">Multi-pass membrane protein</topology>
    </subcellularLocation>
</comment>
<dbReference type="NCBIfam" id="TIGR00797">
    <property type="entry name" value="matE"/>
    <property type="match status" value="1"/>
</dbReference>
<dbReference type="PIRSF" id="PIRSF006603">
    <property type="entry name" value="DinF"/>
    <property type="match status" value="1"/>
</dbReference>
<feature type="transmembrane region" description="Helical" evidence="7">
    <location>
        <begin position="391"/>
        <end position="411"/>
    </location>
</feature>
<accession>A0ABS6F876</accession>
<evidence type="ECO:0000256" key="3">
    <source>
        <dbReference type="ARBA" id="ARBA00022475"/>
    </source>
</evidence>
<reference evidence="8 9" key="1">
    <citation type="submission" date="2021-06" db="EMBL/GenBank/DDBJ databases">
        <authorList>
            <person name="Sun Q."/>
            <person name="Li D."/>
        </authorList>
    </citation>
    <scope>NUCLEOTIDE SEQUENCE [LARGE SCALE GENOMIC DNA]</scope>
    <source>
        <strain evidence="8 9">MSJ-2</strain>
    </source>
</reference>
<feature type="transmembrane region" description="Helical" evidence="7">
    <location>
        <begin position="96"/>
        <end position="121"/>
    </location>
</feature>
<keyword evidence="6 7" id="KW-0472">Membrane</keyword>
<organism evidence="8 9">
    <name type="scientific">Dysosmobacter acutus</name>
    <dbReference type="NCBI Taxonomy" id="2841504"/>
    <lineage>
        <taxon>Bacteria</taxon>
        <taxon>Bacillati</taxon>
        <taxon>Bacillota</taxon>
        <taxon>Clostridia</taxon>
        <taxon>Eubacteriales</taxon>
        <taxon>Oscillospiraceae</taxon>
        <taxon>Dysosmobacter</taxon>
    </lineage>
</organism>
<protein>
    <submittedName>
        <fullName evidence="8">MATE family efflux transporter</fullName>
    </submittedName>
</protein>
<sequence>MKPHDSVDFTQGNITPELIWFAIPIMLSELFQNLYNSVDSLVVGNFVGQVAIGAVSVCGTLSYLLIGFFTGVSVGTSVIISRAFGKQDKAGLNECVQVAFSFSVVLGVILSCIGIVFTPALLRLAAVPEEAWSMAAVYLRIYLAGIMFTIIYNVGAGILRAIGDSRSPFYILLIACTLNIGLDLLFTALLMWGVAGVALATVCAQAVSVVLVYRKIGSVSENFSLSFRKLRGAKGIIAEIMGVSFPAGLQNSLISLSNLFVWRYVNKLNTAAMAGVGIAQRLDRFIAIPSRAIALALTTLVSQNDGAAQFERINEGLKKSVALAMSVTLVFGAALYMFSDRIAGWFNSEPGVTAVATAMMRTIIPFYCLMAIREVGLGMMRGYGDTKVPMVLSLIGMVVVRQVYLAISMEIDYNIAHIYYCYPITWGVTVLMMGIHFIRNYKNGRPGRPV</sequence>
<evidence type="ECO:0000256" key="5">
    <source>
        <dbReference type="ARBA" id="ARBA00022989"/>
    </source>
</evidence>
<name>A0ABS6F876_9FIRM</name>
<feature type="transmembrane region" description="Helical" evidence="7">
    <location>
        <begin position="141"/>
        <end position="162"/>
    </location>
</feature>
<evidence type="ECO:0000313" key="8">
    <source>
        <dbReference type="EMBL" id="MBU5626493.1"/>
    </source>
</evidence>
<keyword evidence="9" id="KW-1185">Reference proteome</keyword>
<evidence type="ECO:0000256" key="1">
    <source>
        <dbReference type="ARBA" id="ARBA00004651"/>
    </source>
</evidence>
<evidence type="ECO:0000256" key="2">
    <source>
        <dbReference type="ARBA" id="ARBA00022448"/>
    </source>
</evidence>
<proteinExistence type="predicted"/>
<dbReference type="EMBL" id="JAHLQN010000001">
    <property type="protein sequence ID" value="MBU5626493.1"/>
    <property type="molecule type" value="Genomic_DNA"/>
</dbReference>
<keyword evidence="4 7" id="KW-0812">Transmembrane</keyword>
<keyword evidence="5 7" id="KW-1133">Transmembrane helix</keyword>